<dbReference type="AlphaFoldDB" id="A0ABD0R5M8"/>
<feature type="region of interest" description="Disordered" evidence="1">
    <location>
        <begin position="34"/>
        <end position="78"/>
    </location>
</feature>
<accession>A0ABD0R5M8</accession>
<dbReference type="Proteomes" id="UP001529510">
    <property type="component" value="Unassembled WGS sequence"/>
</dbReference>
<gene>
    <name evidence="2" type="ORF">M9458_012134</name>
</gene>
<protein>
    <submittedName>
        <fullName evidence="2">Uncharacterized protein</fullName>
    </submittedName>
</protein>
<proteinExistence type="predicted"/>
<evidence type="ECO:0000313" key="3">
    <source>
        <dbReference type="Proteomes" id="UP001529510"/>
    </source>
</evidence>
<dbReference type="EMBL" id="JAMKFB020000005">
    <property type="protein sequence ID" value="KAL0193838.1"/>
    <property type="molecule type" value="Genomic_DNA"/>
</dbReference>
<sequence length="87" mass="9666">LTRRSTRRSGYAFSHAHGYGDLVTSGRFLRRHTPVRSMGLIPTGRSPGFKPTGRSAGYSPVGREQNPKQKVEPTSLQMFRAVKDSSF</sequence>
<organism evidence="2 3">
    <name type="scientific">Cirrhinus mrigala</name>
    <name type="common">Mrigala</name>
    <dbReference type="NCBI Taxonomy" id="683832"/>
    <lineage>
        <taxon>Eukaryota</taxon>
        <taxon>Metazoa</taxon>
        <taxon>Chordata</taxon>
        <taxon>Craniata</taxon>
        <taxon>Vertebrata</taxon>
        <taxon>Euteleostomi</taxon>
        <taxon>Actinopterygii</taxon>
        <taxon>Neopterygii</taxon>
        <taxon>Teleostei</taxon>
        <taxon>Ostariophysi</taxon>
        <taxon>Cypriniformes</taxon>
        <taxon>Cyprinidae</taxon>
        <taxon>Labeoninae</taxon>
        <taxon>Labeonini</taxon>
        <taxon>Cirrhinus</taxon>
    </lineage>
</organism>
<evidence type="ECO:0000313" key="2">
    <source>
        <dbReference type="EMBL" id="KAL0193838.1"/>
    </source>
</evidence>
<evidence type="ECO:0000256" key="1">
    <source>
        <dbReference type="SAM" id="MobiDB-lite"/>
    </source>
</evidence>
<reference evidence="2 3" key="1">
    <citation type="submission" date="2024-05" db="EMBL/GenBank/DDBJ databases">
        <title>Genome sequencing and assembly of Indian major carp, Cirrhinus mrigala (Hamilton, 1822).</title>
        <authorList>
            <person name="Mohindra V."/>
            <person name="Chowdhury L.M."/>
            <person name="Lal K."/>
            <person name="Jena J.K."/>
        </authorList>
    </citation>
    <scope>NUCLEOTIDE SEQUENCE [LARGE SCALE GENOMIC DNA]</scope>
    <source>
        <strain evidence="2">CM1030</strain>
        <tissue evidence="2">Blood</tissue>
    </source>
</reference>
<keyword evidence="3" id="KW-1185">Reference proteome</keyword>
<name>A0ABD0R5M8_CIRMR</name>
<feature type="non-terminal residue" evidence="2">
    <location>
        <position position="1"/>
    </location>
</feature>
<comment type="caution">
    <text evidence="2">The sequence shown here is derived from an EMBL/GenBank/DDBJ whole genome shotgun (WGS) entry which is preliminary data.</text>
</comment>